<feature type="compositionally biased region" description="Polar residues" evidence="1">
    <location>
        <begin position="15"/>
        <end position="28"/>
    </location>
</feature>
<dbReference type="EMBL" id="ML213631">
    <property type="protein sequence ID" value="TFK34467.1"/>
    <property type="molecule type" value="Genomic_DNA"/>
</dbReference>
<keyword evidence="2" id="KW-0472">Membrane</keyword>
<feature type="transmembrane region" description="Helical" evidence="2">
    <location>
        <begin position="397"/>
        <end position="420"/>
    </location>
</feature>
<name>A0A5C3LPE0_9AGAR</name>
<feature type="transmembrane region" description="Helical" evidence="2">
    <location>
        <begin position="426"/>
        <end position="447"/>
    </location>
</feature>
<keyword evidence="4" id="KW-1185">Reference proteome</keyword>
<sequence length="493" mass="55802">MESTTIISGGLYPTTPGQTTRYDSPTNKSKLSDAVIEPAHFLSTRETSPVYLPPQWSEYIHPEGEIYFARASVPSVVTTADLYNPEVATSVTRWINHILELLAEKSIIVHENVELFIRIDADQDCLYYFVDNTSHTVFWIERYDTSQLNLGTVASTSHLRTLLEAEYWDHVQTFPMHTSGLPLENIDELVNVLTHAAADHLTSSSGTFGFGAEKCMKFVKILKATRDNHRNGYTTCVAARLWNVIQRTRQWNHYGQKQARLATIQSILDLDAVDVPCWSGLLTSAASLKTAETYLSSLDAVFLDHVIFEERWHDFMKVCFADWRSNLYNVACTLILNIFMIFTLPSVTHLMMASAAFLSASLLASTLLIQRHEHLETGDTGSAHDFMSAVRSQKFGFQWVALVYSLPKAFFLWSLVAMFIQWLVVINYYTSSGFTMGLTGVVILALFASRQILSESSAISTISRFFSRRRSHQHESFQEMEYADEKDSILSMV</sequence>
<dbReference type="Proteomes" id="UP000308652">
    <property type="component" value="Unassembled WGS sequence"/>
</dbReference>
<evidence type="ECO:0000313" key="4">
    <source>
        <dbReference type="Proteomes" id="UP000308652"/>
    </source>
</evidence>
<feature type="transmembrane region" description="Helical" evidence="2">
    <location>
        <begin position="326"/>
        <end position="344"/>
    </location>
</feature>
<dbReference type="AlphaFoldDB" id="A0A5C3LPE0"/>
<gene>
    <name evidence="3" type="ORF">BDQ12DRAFT_689652</name>
</gene>
<keyword evidence="2" id="KW-0812">Transmembrane</keyword>
<evidence type="ECO:0000313" key="3">
    <source>
        <dbReference type="EMBL" id="TFK34467.1"/>
    </source>
</evidence>
<evidence type="ECO:0000256" key="2">
    <source>
        <dbReference type="SAM" id="Phobius"/>
    </source>
</evidence>
<organism evidence="3 4">
    <name type="scientific">Crucibulum laeve</name>
    <dbReference type="NCBI Taxonomy" id="68775"/>
    <lineage>
        <taxon>Eukaryota</taxon>
        <taxon>Fungi</taxon>
        <taxon>Dikarya</taxon>
        <taxon>Basidiomycota</taxon>
        <taxon>Agaricomycotina</taxon>
        <taxon>Agaricomycetes</taxon>
        <taxon>Agaricomycetidae</taxon>
        <taxon>Agaricales</taxon>
        <taxon>Agaricineae</taxon>
        <taxon>Nidulariaceae</taxon>
        <taxon>Crucibulum</taxon>
    </lineage>
</organism>
<reference evidence="3 4" key="1">
    <citation type="journal article" date="2019" name="Nat. Ecol. Evol.">
        <title>Megaphylogeny resolves global patterns of mushroom evolution.</title>
        <authorList>
            <person name="Varga T."/>
            <person name="Krizsan K."/>
            <person name="Foldi C."/>
            <person name="Dima B."/>
            <person name="Sanchez-Garcia M."/>
            <person name="Sanchez-Ramirez S."/>
            <person name="Szollosi G.J."/>
            <person name="Szarkandi J.G."/>
            <person name="Papp V."/>
            <person name="Albert L."/>
            <person name="Andreopoulos W."/>
            <person name="Angelini C."/>
            <person name="Antonin V."/>
            <person name="Barry K.W."/>
            <person name="Bougher N.L."/>
            <person name="Buchanan P."/>
            <person name="Buyck B."/>
            <person name="Bense V."/>
            <person name="Catcheside P."/>
            <person name="Chovatia M."/>
            <person name="Cooper J."/>
            <person name="Damon W."/>
            <person name="Desjardin D."/>
            <person name="Finy P."/>
            <person name="Geml J."/>
            <person name="Haridas S."/>
            <person name="Hughes K."/>
            <person name="Justo A."/>
            <person name="Karasinski D."/>
            <person name="Kautmanova I."/>
            <person name="Kiss B."/>
            <person name="Kocsube S."/>
            <person name="Kotiranta H."/>
            <person name="LaButti K.M."/>
            <person name="Lechner B.E."/>
            <person name="Liimatainen K."/>
            <person name="Lipzen A."/>
            <person name="Lukacs Z."/>
            <person name="Mihaltcheva S."/>
            <person name="Morgado L.N."/>
            <person name="Niskanen T."/>
            <person name="Noordeloos M.E."/>
            <person name="Ohm R.A."/>
            <person name="Ortiz-Santana B."/>
            <person name="Ovrebo C."/>
            <person name="Racz N."/>
            <person name="Riley R."/>
            <person name="Savchenko A."/>
            <person name="Shiryaev A."/>
            <person name="Soop K."/>
            <person name="Spirin V."/>
            <person name="Szebenyi C."/>
            <person name="Tomsovsky M."/>
            <person name="Tulloss R.E."/>
            <person name="Uehling J."/>
            <person name="Grigoriev I.V."/>
            <person name="Vagvolgyi C."/>
            <person name="Papp T."/>
            <person name="Martin F.M."/>
            <person name="Miettinen O."/>
            <person name="Hibbett D.S."/>
            <person name="Nagy L.G."/>
        </authorList>
    </citation>
    <scope>NUCLEOTIDE SEQUENCE [LARGE SCALE GENOMIC DNA]</scope>
    <source>
        <strain evidence="3 4">CBS 166.37</strain>
    </source>
</reference>
<accession>A0A5C3LPE0</accession>
<proteinExistence type="predicted"/>
<keyword evidence="2" id="KW-1133">Transmembrane helix</keyword>
<evidence type="ECO:0000256" key="1">
    <source>
        <dbReference type="SAM" id="MobiDB-lite"/>
    </source>
</evidence>
<protein>
    <submittedName>
        <fullName evidence="3">Uncharacterized protein</fullName>
    </submittedName>
</protein>
<dbReference type="OrthoDB" id="2674421at2759"/>
<feature type="region of interest" description="Disordered" evidence="1">
    <location>
        <begin position="1"/>
        <end position="28"/>
    </location>
</feature>